<gene>
    <name evidence="10" type="ORF">TAV2_LOCUS21380</name>
</gene>
<feature type="site" description="Cleavage; by autolysis" evidence="9">
    <location>
        <begin position="179"/>
        <end position="180"/>
    </location>
</feature>
<feature type="active site" description="Nucleophile" evidence="7">
    <location>
        <position position="180"/>
    </location>
</feature>
<feature type="binding site" evidence="8">
    <location>
        <begin position="230"/>
        <end position="233"/>
    </location>
    <ligand>
        <name>substrate</name>
    </ligand>
</feature>
<organism evidence="10 11">
    <name type="scientific">Thlaspi arvense</name>
    <name type="common">Field penny-cress</name>
    <dbReference type="NCBI Taxonomy" id="13288"/>
    <lineage>
        <taxon>Eukaryota</taxon>
        <taxon>Viridiplantae</taxon>
        <taxon>Streptophyta</taxon>
        <taxon>Embryophyta</taxon>
        <taxon>Tracheophyta</taxon>
        <taxon>Spermatophyta</taxon>
        <taxon>Magnoliopsida</taxon>
        <taxon>eudicotyledons</taxon>
        <taxon>Gunneridae</taxon>
        <taxon>Pentapetalae</taxon>
        <taxon>rosids</taxon>
        <taxon>malvids</taxon>
        <taxon>Brassicales</taxon>
        <taxon>Brassicaceae</taxon>
        <taxon>Thlaspideae</taxon>
        <taxon>Thlaspi</taxon>
    </lineage>
</organism>
<evidence type="ECO:0000256" key="4">
    <source>
        <dbReference type="ARBA" id="ARBA00022670"/>
    </source>
</evidence>
<dbReference type="GO" id="GO:0008798">
    <property type="term" value="F:beta-aspartyl-peptidase activity"/>
    <property type="evidence" value="ECO:0007669"/>
    <property type="project" value="UniProtKB-EC"/>
</dbReference>
<evidence type="ECO:0000256" key="6">
    <source>
        <dbReference type="ARBA" id="ARBA00022813"/>
    </source>
</evidence>
<sequence>MVGWAIALHGGGGEIPIDLPDERRIPREMALRHCLDLGVSALKSGKPPLDVVELVVRELENHPDFNAGKGSVLTAEGTVEMEASIMDGKTKRCGAVMGLTTVINPISLARLVMQKTPHINLAFAAAEAFARAHGVETAEPSHFITLENIARLKQAKEFNRVQLDYTAPTPREAGDSQTGTVGCVAVDRAGNLAAATSTGGYVNKMAGRVGDTPLIGAGTYANHLCAVSTTGKGEEIIRGTVAKEVAALMEYKGLSLTDAAAYAVDQSGPIGTCGLIAVSANGEVTMPFNSTGMFRACATEDGYSEIGIWHNN</sequence>
<dbReference type="PANTHER" id="PTHR10188">
    <property type="entry name" value="L-ASPARAGINASE"/>
    <property type="match status" value="1"/>
</dbReference>
<comment type="catalytic activity">
    <reaction evidence="1">
        <text>Cleavage of a beta-linked Asp residue from the N-terminus of a polypeptide.</text>
        <dbReference type="EC" id="3.4.19.5"/>
    </reaction>
</comment>
<evidence type="ECO:0000313" key="11">
    <source>
        <dbReference type="Proteomes" id="UP000836841"/>
    </source>
</evidence>
<evidence type="ECO:0000256" key="8">
    <source>
        <dbReference type="PIRSR" id="PIRSR600246-2"/>
    </source>
</evidence>
<evidence type="ECO:0000256" key="1">
    <source>
        <dbReference type="ARBA" id="ARBA00000306"/>
    </source>
</evidence>
<dbReference type="Pfam" id="PF01112">
    <property type="entry name" value="Asparaginase_2"/>
    <property type="match status" value="1"/>
</dbReference>
<dbReference type="Proteomes" id="UP000836841">
    <property type="component" value="Chromosome 6"/>
</dbReference>
<dbReference type="GO" id="GO:0006508">
    <property type="term" value="P:proteolysis"/>
    <property type="evidence" value="ECO:0007669"/>
    <property type="project" value="UniProtKB-KW"/>
</dbReference>
<feature type="binding site" evidence="8">
    <location>
        <begin position="208"/>
        <end position="211"/>
    </location>
    <ligand>
        <name>substrate</name>
    </ligand>
</feature>
<keyword evidence="6" id="KW-0068">Autocatalytic cleavage</keyword>
<dbReference type="InterPro" id="IPR029055">
    <property type="entry name" value="Ntn_hydrolases_N"/>
</dbReference>
<proteinExistence type="predicted"/>
<keyword evidence="4" id="KW-0645">Protease</keyword>
<reference evidence="10 11" key="1">
    <citation type="submission" date="2022-03" db="EMBL/GenBank/DDBJ databases">
        <authorList>
            <person name="Nunn A."/>
            <person name="Chopra R."/>
            <person name="Nunn A."/>
            <person name="Contreras Garrido A."/>
        </authorList>
    </citation>
    <scope>NUCLEOTIDE SEQUENCE [LARGE SCALE GENOMIC DNA]</scope>
</reference>
<dbReference type="CDD" id="cd04701">
    <property type="entry name" value="Asparaginase_2"/>
    <property type="match status" value="1"/>
</dbReference>
<protein>
    <recommendedName>
        <fullName evidence="3">beta-aspartyl-peptidase</fullName>
        <ecNumber evidence="3">3.4.19.5</ecNumber>
    </recommendedName>
</protein>
<dbReference type="InterPro" id="IPR000246">
    <property type="entry name" value="Peptidase_T2"/>
</dbReference>
<name>A0AAU9SVE4_THLAR</name>
<evidence type="ECO:0000256" key="7">
    <source>
        <dbReference type="PIRSR" id="PIRSR600246-1"/>
    </source>
</evidence>
<dbReference type="AlphaFoldDB" id="A0AAU9SVE4"/>
<keyword evidence="11" id="KW-1185">Reference proteome</keyword>
<dbReference type="EMBL" id="OU466862">
    <property type="protein sequence ID" value="CAH2073578.1"/>
    <property type="molecule type" value="Genomic_DNA"/>
</dbReference>
<dbReference type="EC" id="3.4.19.5" evidence="3"/>
<comment type="subunit">
    <text evidence="2">Heterotetramer of two alpha and two beta chains arranged as a dimer of alpha/beta heterodimers.</text>
</comment>
<accession>A0AAU9SVE4</accession>
<dbReference type="PANTHER" id="PTHR10188:SF6">
    <property type="entry name" value="N(4)-(BETA-N-ACETYLGLUCOSAMINYL)-L-ASPARAGINASE"/>
    <property type="match status" value="1"/>
</dbReference>
<dbReference type="GO" id="GO:0004067">
    <property type="term" value="F:asparaginase activity"/>
    <property type="evidence" value="ECO:0007669"/>
    <property type="project" value="UniProtKB-ARBA"/>
</dbReference>
<evidence type="ECO:0000256" key="5">
    <source>
        <dbReference type="ARBA" id="ARBA00022801"/>
    </source>
</evidence>
<keyword evidence="5" id="KW-0378">Hydrolase</keyword>
<evidence type="ECO:0000256" key="2">
    <source>
        <dbReference type="ARBA" id="ARBA00011601"/>
    </source>
</evidence>
<dbReference type="FunFam" id="3.60.20.30:FF:000001">
    <property type="entry name" value="Isoaspartyl peptidase/L-asparaginase"/>
    <property type="match status" value="1"/>
</dbReference>
<evidence type="ECO:0000256" key="9">
    <source>
        <dbReference type="PIRSR" id="PIRSR600246-3"/>
    </source>
</evidence>
<dbReference type="SUPFAM" id="SSF56235">
    <property type="entry name" value="N-terminal nucleophile aminohydrolases (Ntn hydrolases)"/>
    <property type="match status" value="1"/>
</dbReference>
<evidence type="ECO:0000256" key="3">
    <source>
        <dbReference type="ARBA" id="ARBA00012879"/>
    </source>
</evidence>
<dbReference type="Gene3D" id="3.60.20.30">
    <property type="entry name" value="(Glycosyl)asparaginase"/>
    <property type="match status" value="1"/>
</dbReference>
<evidence type="ECO:0000313" key="10">
    <source>
        <dbReference type="EMBL" id="CAH2073578.1"/>
    </source>
</evidence>